<reference evidence="1 2" key="2">
    <citation type="journal article" date="2017" name="Front. Plant Sci.">
        <title>Gene Classification and Mining of Molecular Markers Useful in Red Clover (Trifolium pratense) Breeding.</title>
        <authorList>
            <person name="Istvanek J."/>
            <person name="Dluhosova J."/>
            <person name="Dluhos P."/>
            <person name="Patkova L."/>
            <person name="Nedelnik J."/>
            <person name="Repkova J."/>
        </authorList>
    </citation>
    <scope>NUCLEOTIDE SEQUENCE [LARGE SCALE GENOMIC DNA]</scope>
    <source>
        <strain evidence="2">cv. Tatra</strain>
        <tissue evidence="1">Young leaves</tissue>
    </source>
</reference>
<evidence type="ECO:0000313" key="1">
    <source>
        <dbReference type="EMBL" id="PNX72497.1"/>
    </source>
</evidence>
<accession>A0A2K3L1T0</accession>
<proteinExistence type="predicted"/>
<evidence type="ECO:0000313" key="2">
    <source>
        <dbReference type="Proteomes" id="UP000236291"/>
    </source>
</evidence>
<dbReference type="EMBL" id="ASHM01024731">
    <property type="protein sequence ID" value="PNX72497.1"/>
    <property type="molecule type" value="Genomic_DNA"/>
</dbReference>
<reference evidence="1 2" key="1">
    <citation type="journal article" date="2014" name="Am. J. Bot.">
        <title>Genome assembly and annotation for red clover (Trifolium pratense; Fabaceae).</title>
        <authorList>
            <person name="Istvanek J."/>
            <person name="Jaros M."/>
            <person name="Krenek A."/>
            <person name="Repkova J."/>
        </authorList>
    </citation>
    <scope>NUCLEOTIDE SEQUENCE [LARGE SCALE GENOMIC DNA]</scope>
    <source>
        <strain evidence="2">cv. Tatra</strain>
        <tissue evidence="1">Young leaves</tissue>
    </source>
</reference>
<dbReference type="Proteomes" id="UP000236291">
    <property type="component" value="Unassembled WGS sequence"/>
</dbReference>
<protein>
    <submittedName>
        <fullName evidence="1">Ribonuclease H</fullName>
    </submittedName>
</protein>
<name>A0A2K3L1T0_TRIPR</name>
<gene>
    <name evidence="1" type="ORF">L195_g028389</name>
</gene>
<sequence>MMMDKAASTGKFVLYEHGNHEERLSHLQFADDILIMGPNSKENVMENKAILHLFELASGMKVHFHKCRLIGIKVHNMWLYEAANVLNCKVGAILFIYLGLPVVANLSRLETWNPIIKKVKGRLSKWRS</sequence>
<dbReference type="PANTHER" id="PTHR33116">
    <property type="entry name" value="REVERSE TRANSCRIPTASE ZINC-BINDING DOMAIN-CONTAINING PROTEIN-RELATED-RELATED"/>
    <property type="match status" value="1"/>
</dbReference>
<dbReference type="PANTHER" id="PTHR33116:SF78">
    <property type="entry name" value="OS12G0587133 PROTEIN"/>
    <property type="match status" value="1"/>
</dbReference>
<organism evidence="1 2">
    <name type="scientific">Trifolium pratense</name>
    <name type="common">Red clover</name>
    <dbReference type="NCBI Taxonomy" id="57577"/>
    <lineage>
        <taxon>Eukaryota</taxon>
        <taxon>Viridiplantae</taxon>
        <taxon>Streptophyta</taxon>
        <taxon>Embryophyta</taxon>
        <taxon>Tracheophyta</taxon>
        <taxon>Spermatophyta</taxon>
        <taxon>Magnoliopsida</taxon>
        <taxon>eudicotyledons</taxon>
        <taxon>Gunneridae</taxon>
        <taxon>Pentapetalae</taxon>
        <taxon>rosids</taxon>
        <taxon>fabids</taxon>
        <taxon>Fabales</taxon>
        <taxon>Fabaceae</taxon>
        <taxon>Papilionoideae</taxon>
        <taxon>50 kb inversion clade</taxon>
        <taxon>NPAAA clade</taxon>
        <taxon>Hologalegina</taxon>
        <taxon>IRL clade</taxon>
        <taxon>Trifolieae</taxon>
        <taxon>Trifolium</taxon>
    </lineage>
</organism>
<dbReference type="STRING" id="57577.A0A2K3L1T0"/>
<comment type="caution">
    <text evidence="1">The sequence shown here is derived from an EMBL/GenBank/DDBJ whole genome shotgun (WGS) entry which is preliminary data.</text>
</comment>
<dbReference type="AlphaFoldDB" id="A0A2K3L1T0"/>